<comment type="similarity">
    <text evidence="2">Belongs to the acyltransferase 3 family.</text>
</comment>
<dbReference type="GO" id="GO:0009246">
    <property type="term" value="P:enterobacterial common antigen biosynthetic process"/>
    <property type="evidence" value="ECO:0007669"/>
    <property type="project" value="TreeGrafter"/>
</dbReference>
<evidence type="ECO:0000313" key="10">
    <source>
        <dbReference type="Proteomes" id="UP000545037"/>
    </source>
</evidence>
<keyword evidence="5 7" id="KW-1133">Transmembrane helix</keyword>
<dbReference type="RefSeq" id="WP_183214386.1">
    <property type="nucleotide sequence ID" value="NZ_JACHOR010000005.1"/>
</dbReference>
<feature type="transmembrane region" description="Helical" evidence="7">
    <location>
        <begin position="12"/>
        <end position="34"/>
    </location>
</feature>
<dbReference type="Proteomes" id="UP000545037">
    <property type="component" value="Unassembled WGS sequence"/>
</dbReference>
<feature type="domain" description="Acyltransferase 3" evidence="8">
    <location>
        <begin position="8"/>
        <end position="308"/>
    </location>
</feature>
<dbReference type="GO" id="GO:0016413">
    <property type="term" value="F:O-acetyltransferase activity"/>
    <property type="evidence" value="ECO:0007669"/>
    <property type="project" value="TreeGrafter"/>
</dbReference>
<feature type="transmembrane region" description="Helical" evidence="7">
    <location>
        <begin position="197"/>
        <end position="216"/>
    </location>
</feature>
<keyword evidence="4 7" id="KW-0812">Transmembrane</keyword>
<sequence length="342" mass="37084">MEVRVREPWADIARGFAIVTVIFFHVVLALDAIGDVHGKVFVLIHVFAPIPMALFFFVSGLFSKKLVRGGLSSPLGFRVLDLFYVFVVWSLIEAFIRTAISGSVGHFDPVGYLINPISNLWFIWALVLFTLVSAMCSGRSAAVLMVAAAFISLCSFTNVLVLDNLVHNHVAKYAVFFFVGVFAVDLAGVSKLKSIPVFGVLALIYVMVTIGLAGKFSEGLNGFVFALLTWIAVPTAISGCYVLGKINAVRVVIGWFGKNSLGLYVGHPIAIMLLMVGYQQLVPIDGEPALVSAFVLTLMAIAFSVGLLMIASFCGFKALYQAPRSIIDRIAMLIVRPRSVPL</sequence>
<evidence type="ECO:0000256" key="3">
    <source>
        <dbReference type="ARBA" id="ARBA00022475"/>
    </source>
</evidence>
<evidence type="ECO:0000256" key="4">
    <source>
        <dbReference type="ARBA" id="ARBA00022692"/>
    </source>
</evidence>
<accession>A0A7W9CKQ2</accession>
<dbReference type="GO" id="GO:0005886">
    <property type="term" value="C:plasma membrane"/>
    <property type="evidence" value="ECO:0007669"/>
    <property type="project" value="UniProtKB-SubCell"/>
</dbReference>
<comment type="caution">
    <text evidence="9">The sequence shown here is derived from an EMBL/GenBank/DDBJ whole genome shotgun (WGS) entry which is preliminary data.</text>
</comment>
<feature type="transmembrane region" description="Helical" evidence="7">
    <location>
        <begin position="112"/>
        <end position="134"/>
    </location>
</feature>
<evidence type="ECO:0000256" key="7">
    <source>
        <dbReference type="SAM" id="Phobius"/>
    </source>
</evidence>
<feature type="transmembrane region" description="Helical" evidence="7">
    <location>
        <begin position="173"/>
        <end position="190"/>
    </location>
</feature>
<dbReference type="Pfam" id="PF01757">
    <property type="entry name" value="Acyl_transf_3"/>
    <property type="match status" value="1"/>
</dbReference>
<evidence type="ECO:0000259" key="8">
    <source>
        <dbReference type="Pfam" id="PF01757"/>
    </source>
</evidence>
<keyword evidence="3" id="KW-1003">Cell membrane</keyword>
<feature type="transmembrane region" description="Helical" evidence="7">
    <location>
        <begin position="82"/>
        <end position="100"/>
    </location>
</feature>
<dbReference type="InterPro" id="IPR002656">
    <property type="entry name" value="Acyl_transf_3_dom"/>
</dbReference>
<evidence type="ECO:0000256" key="2">
    <source>
        <dbReference type="ARBA" id="ARBA00007400"/>
    </source>
</evidence>
<evidence type="ECO:0000256" key="6">
    <source>
        <dbReference type="ARBA" id="ARBA00023136"/>
    </source>
</evidence>
<feature type="transmembrane region" description="Helical" evidence="7">
    <location>
        <begin position="293"/>
        <end position="320"/>
    </location>
</feature>
<gene>
    <name evidence="9" type="ORF">GGR13_003033</name>
</gene>
<protein>
    <submittedName>
        <fullName evidence="9">Putative membrane protein YcfT</fullName>
    </submittedName>
</protein>
<proteinExistence type="inferred from homology"/>
<feature type="transmembrane region" description="Helical" evidence="7">
    <location>
        <begin position="40"/>
        <end position="62"/>
    </location>
</feature>
<dbReference type="EMBL" id="JACHOR010000005">
    <property type="protein sequence ID" value="MBB5747412.1"/>
    <property type="molecule type" value="Genomic_DNA"/>
</dbReference>
<dbReference type="PANTHER" id="PTHR40074:SF2">
    <property type="entry name" value="O-ACETYLTRANSFERASE WECH"/>
    <property type="match status" value="1"/>
</dbReference>
<dbReference type="PANTHER" id="PTHR40074">
    <property type="entry name" value="O-ACETYLTRANSFERASE WECH"/>
    <property type="match status" value="1"/>
</dbReference>
<feature type="transmembrane region" description="Helical" evidence="7">
    <location>
        <begin position="141"/>
        <end position="161"/>
    </location>
</feature>
<reference evidence="9 10" key="1">
    <citation type="submission" date="2020-08" db="EMBL/GenBank/DDBJ databases">
        <title>Genomic Encyclopedia of Type Strains, Phase IV (KMG-IV): sequencing the most valuable type-strain genomes for metagenomic binning, comparative biology and taxonomic classification.</title>
        <authorList>
            <person name="Goeker M."/>
        </authorList>
    </citation>
    <scope>NUCLEOTIDE SEQUENCE [LARGE SCALE GENOMIC DNA]</scope>
    <source>
        <strain evidence="9 10">DSM 4737</strain>
    </source>
</reference>
<evidence type="ECO:0000256" key="5">
    <source>
        <dbReference type="ARBA" id="ARBA00022989"/>
    </source>
</evidence>
<evidence type="ECO:0000256" key="1">
    <source>
        <dbReference type="ARBA" id="ARBA00004651"/>
    </source>
</evidence>
<name>A0A7W9CKQ2_9CAUL</name>
<feature type="transmembrane region" description="Helical" evidence="7">
    <location>
        <begin position="222"/>
        <end position="243"/>
    </location>
</feature>
<organism evidence="9 10">
    <name type="scientific">Brevundimonas variabilis</name>
    <dbReference type="NCBI Taxonomy" id="74312"/>
    <lineage>
        <taxon>Bacteria</taxon>
        <taxon>Pseudomonadati</taxon>
        <taxon>Pseudomonadota</taxon>
        <taxon>Alphaproteobacteria</taxon>
        <taxon>Caulobacterales</taxon>
        <taxon>Caulobacteraceae</taxon>
        <taxon>Brevundimonas</taxon>
    </lineage>
</organism>
<dbReference type="AlphaFoldDB" id="A0A7W9CKQ2"/>
<keyword evidence="10" id="KW-1185">Reference proteome</keyword>
<feature type="transmembrane region" description="Helical" evidence="7">
    <location>
        <begin position="263"/>
        <end position="281"/>
    </location>
</feature>
<evidence type="ECO:0000313" key="9">
    <source>
        <dbReference type="EMBL" id="MBB5747412.1"/>
    </source>
</evidence>
<keyword evidence="6 7" id="KW-0472">Membrane</keyword>
<comment type="subcellular location">
    <subcellularLocation>
        <location evidence="1">Cell membrane</location>
        <topology evidence="1">Multi-pass membrane protein</topology>
    </subcellularLocation>
</comment>